<dbReference type="InterPro" id="IPR001197">
    <property type="entry name" value="Ribosomal_uL16_euk_arch"/>
</dbReference>
<evidence type="ECO:0000313" key="6">
    <source>
        <dbReference type="Proteomes" id="UP000809243"/>
    </source>
</evidence>
<reference evidence="5" key="1">
    <citation type="submission" date="2021-01" db="EMBL/GenBank/DDBJ databases">
        <title>Active Sulfur Cycling in an Early Earth Analoge.</title>
        <authorList>
            <person name="Hahn C.R."/>
            <person name="Youssef N.H."/>
            <person name="Elshahed M."/>
        </authorList>
    </citation>
    <scope>NUCLEOTIDE SEQUENCE</scope>
    <source>
        <strain evidence="5">Zod_Metabat.1151</strain>
    </source>
</reference>
<dbReference type="NCBIfam" id="NF003239">
    <property type="entry name" value="PRK04199.1-4"/>
    <property type="match status" value="1"/>
</dbReference>
<sequence length="252" mass="28094">MGLRPGRCYSSKKDRAFSRYAVKVHSKNYIGATPGLKTRQFNMGNPAKKFSHILDLIGNDHKQVRDNAFESARIAINRFLNKKLGSDKYFMRIRVYPFQILRENKQAQGAGADRVSQGMSLSFGTVIGRAVRLRPGQKLISVLVDEKDVPVAKEALLRARARMPLKLTVRIGTDVESIGTRPKQIKEIVEEEKPAEEAKEGEKKEGKGEAGKEKKEGKKEEGKEKKAEEAKEGKAGKGKEESGKEGKKEGKK</sequence>
<proteinExistence type="inferred from homology"/>
<dbReference type="GO" id="GO:1990904">
    <property type="term" value="C:ribonucleoprotein complex"/>
    <property type="evidence" value="ECO:0007669"/>
    <property type="project" value="UniProtKB-KW"/>
</dbReference>
<dbReference type="GO" id="GO:0003735">
    <property type="term" value="F:structural constituent of ribosome"/>
    <property type="evidence" value="ECO:0007669"/>
    <property type="project" value="InterPro"/>
</dbReference>
<dbReference type="InterPro" id="IPR036920">
    <property type="entry name" value="Ribosomal_uL16_sf"/>
</dbReference>
<evidence type="ECO:0000256" key="2">
    <source>
        <dbReference type="ARBA" id="ARBA00022980"/>
    </source>
</evidence>
<evidence type="ECO:0000256" key="1">
    <source>
        <dbReference type="ARBA" id="ARBA00008931"/>
    </source>
</evidence>
<feature type="region of interest" description="Disordered" evidence="4">
    <location>
        <begin position="182"/>
        <end position="252"/>
    </location>
</feature>
<dbReference type="EMBL" id="JAFGDB010000100">
    <property type="protein sequence ID" value="MBN2067924.1"/>
    <property type="molecule type" value="Genomic_DNA"/>
</dbReference>
<dbReference type="Proteomes" id="UP000809243">
    <property type="component" value="Unassembled WGS sequence"/>
</dbReference>
<evidence type="ECO:0000256" key="3">
    <source>
        <dbReference type="ARBA" id="ARBA00023274"/>
    </source>
</evidence>
<name>A0A939C7R5_9ARCH</name>
<dbReference type="GO" id="GO:0005840">
    <property type="term" value="C:ribosome"/>
    <property type="evidence" value="ECO:0007669"/>
    <property type="project" value="UniProtKB-KW"/>
</dbReference>
<comment type="similarity">
    <text evidence="1">Belongs to the universal ribosomal protein uL16 family.</text>
</comment>
<dbReference type="GO" id="GO:0006412">
    <property type="term" value="P:translation"/>
    <property type="evidence" value="ECO:0007669"/>
    <property type="project" value="InterPro"/>
</dbReference>
<dbReference type="Pfam" id="PF00252">
    <property type="entry name" value="Ribosomal_L16"/>
    <property type="match status" value="1"/>
</dbReference>
<gene>
    <name evidence="5" type="ORF">JW744_05645</name>
</gene>
<comment type="caution">
    <text evidence="5">The sequence shown here is derived from an EMBL/GenBank/DDBJ whole genome shotgun (WGS) entry which is preliminary data.</text>
</comment>
<evidence type="ECO:0000313" key="5">
    <source>
        <dbReference type="EMBL" id="MBN2067924.1"/>
    </source>
</evidence>
<dbReference type="SUPFAM" id="SSF54686">
    <property type="entry name" value="Ribosomal protein L16p/L10e"/>
    <property type="match status" value="1"/>
</dbReference>
<evidence type="ECO:0000256" key="4">
    <source>
        <dbReference type="SAM" id="MobiDB-lite"/>
    </source>
</evidence>
<keyword evidence="2 5" id="KW-0689">Ribosomal protein</keyword>
<dbReference type="AlphaFoldDB" id="A0A939C7R5"/>
<organism evidence="5 6">
    <name type="scientific">Candidatus Iainarchaeum sp</name>
    <dbReference type="NCBI Taxonomy" id="3101447"/>
    <lineage>
        <taxon>Archaea</taxon>
        <taxon>Candidatus Iainarchaeota</taxon>
        <taxon>Candidatus Iainarchaeia</taxon>
        <taxon>Candidatus Iainarchaeales</taxon>
        <taxon>Candidatus Iainarchaeaceae</taxon>
        <taxon>Candidatus Iainarchaeum</taxon>
    </lineage>
</organism>
<keyword evidence="3" id="KW-0687">Ribonucleoprotein</keyword>
<protein>
    <submittedName>
        <fullName evidence="5">50S ribosomal protein L16</fullName>
    </submittedName>
</protein>
<dbReference type="InterPro" id="IPR047873">
    <property type="entry name" value="Ribosomal_uL16"/>
</dbReference>
<dbReference type="Gene3D" id="3.90.1170.10">
    <property type="entry name" value="Ribosomal protein L10e/L16"/>
    <property type="match status" value="1"/>
</dbReference>
<dbReference type="PANTHER" id="PTHR11726">
    <property type="entry name" value="60S RIBOSOMAL PROTEIN L10"/>
    <property type="match status" value="1"/>
</dbReference>
<accession>A0A939C7R5</accession>
<feature type="compositionally biased region" description="Basic and acidic residues" evidence="4">
    <location>
        <begin position="184"/>
        <end position="252"/>
    </location>
</feature>